<dbReference type="GO" id="GO:0031012">
    <property type="term" value="C:extracellular matrix"/>
    <property type="evidence" value="ECO:0007669"/>
    <property type="project" value="TreeGrafter"/>
</dbReference>
<evidence type="ECO:0000313" key="15">
    <source>
        <dbReference type="Proteomes" id="UP001333110"/>
    </source>
</evidence>
<keyword evidence="6" id="KW-0130">Cell adhesion</keyword>
<dbReference type="EMBL" id="JAUNZN010000007">
    <property type="protein sequence ID" value="KAK4818628.1"/>
    <property type="molecule type" value="Genomic_DNA"/>
</dbReference>
<evidence type="ECO:0000256" key="3">
    <source>
        <dbReference type="ARBA" id="ARBA00022525"/>
    </source>
</evidence>
<proteinExistence type="inferred from homology"/>
<evidence type="ECO:0000256" key="9">
    <source>
        <dbReference type="ARBA" id="ARBA00036917"/>
    </source>
</evidence>
<dbReference type="GO" id="GO:0005615">
    <property type="term" value="C:extracellular space"/>
    <property type="evidence" value="ECO:0007669"/>
    <property type="project" value="TreeGrafter"/>
</dbReference>
<dbReference type="EC" id="3.2.1.166" evidence="10"/>
<evidence type="ECO:0000313" key="14">
    <source>
        <dbReference type="EMBL" id="KAK4818628.1"/>
    </source>
</evidence>
<dbReference type="GO" id="GO:0016020">
    <property type="term" value="C:membrane"/>
    <property type="evidence" value="ECO:0007669"/>
    <property type="project" value="InterPro"/>
</dbReference>
<keyword evidence="5" id="KW-0378">Hydrolase</keyword>
<dbReference type="InterPro" id="IPR043502">
    <property type="entry name" value="DNA/RNA_pol_sf"/>
</dbReference>
<sequence length="1030" mass="116560">MLLLLLPPPLLLLLLPPPALAEGRQAAVLRLGLRGSPHGEVSPAFLSLTLDASLARDPRYVALLRRRYLPWVPAAPFRLCSGHEWQGWQSWLTGEVPADWRLANVTPIFKKGRKEDPGNYRPVSLTSVPGKLMEQIILSAITRHVENNQGIKPSQHGFRKGRSCLTNLISFYDKVTRLVDEGKAVDVVYLDFSKAFDTVSHSILLEKLAAHGLDGCTLRWVKNWLDGRAQRVVVNGVYSGWRPVTSGVPQGSVLGPVLFNIFINDLDEGIECTLSKFADDTKLCGSVDLLEGRKALQRDLDRLDQWAEVNCMRFNKAKCKVLHLGHSNPMQRYRLGEEWLESCLAEKDLGVFVDSHLNMSQQCAQVAKKPNGILACIKNSVASRTREVIVPLYSALVRLHLEYCVQFWAPHYKRDIEVLERVQRRATKLVKGLEQKSDEERLRELGLFSLEKRRLRGDLIALFNYLKGGCREVGVGLFSQVTSDRTRGNGLKLRQGRFRLDIRKFFFTKRVIKHWNRLPREVVESPSLEAFKGRLDEVLRDMVYNSKLRALATALSPGFLRFGGTETDFLIFDPNKDSTSEEKILWELQAQQEACGSRPAFAAVEKLLLAQWPSQEKLILAEHNRKKHKNTTITGNTLDILYSFANCSGFHLIFGLNALLRKDGLQWDSSNARVLLDYCASRRYNISWELGNEPNSFRKKSGIYIDGFQLGQDFMHLHQLLSNYTLYRHAKLYGPDIGQPRKHTQRLLRSFLKSGGKVIDSVTWHHYYVNGRSAMREDFLSPEVLDTFTTAVRKVLEPKNLTVDSFSSSLRHTGQIVDGTVPDKKVWLGETSSAYGGGAPRLSNTYVAGFMWLDKLGLSARQGIDVVMRQVFFGAGTYHLVDANFEPLPDYWLSLLYKKLVGTKVLQVGLVGADERKLRVYLHCTNALHPKYREGDVTLFALNLYNVTQHLQLPSYLWSKHVDQYLLLPHGKENILSRSIELNGRVLQMVDDKTLPELIEKPLGPGSVLGLPAFSYGFYVIKNAKAIACI</sequence>
<evidence type="ECO:0000256" key="8">
    <source>
        <dbReference type="ARBA" id="ARBA00023180"/>
    </source>
</evidence>
<accession>A0AAN7S547</accession>
<name>A0AAN7S547_MYCAM</name>
<comment type="caution">
    <text evidence="14">The sequence shown here is derived from an EMBL/GenBank/DDBJ whole genome shotgun (WGS) entry which is preliminary data.</text>
</comment>
<dbReference type="SUPFAM" id="SSF51445">
    <property type="entry name" value="(Trans)glycosidases"/>
    <property type="match status" value="1"/>
</dbReference>
<dbReference type="GO" id="GO:0007160">
    <property type="term" value="P:cell-matrix adhesion"/>
    <property type="evidence" value="ECO:0007669"/>
    <property type="project" value="TreeGrafter"/>
</dbReference>
<dbReference type="GO" id="GO:0016798">
    <property type="term" value="F:hydrolase activity, acting on glycosyl bonds"/>
    <property type="evidence" value="ECO:0007669"/>
    <property type="project" value="InterPro"/>
</dbReference>
<evidence type="ECO:0000256" key="5">
    <source>
        <dbReference type="ARBA" id="ARBA00022801"/>
    </source>
</evidence>
<evidence type="ECO:0000256" key="10">
    <source>
        <dbReference type="ARBA" id="ARBA00039100"/>
    </source>
</evidence>
<keyword evidence="8" id="KW-0325">Glycoprotein</keyword>
<evidence type="ECO:0000256" key="6">
    <source>
        <dbReference type="ARBA" id="ARBA00022889"/>
    </source>
</evidence>
<keyword evidence="15" id="KW-1185">Reference proteome</keyword>
<dbReference type="InterPro" id="IPR000477">
    <property type="entry name" value="RT_dom"/>
</dbReference>
<dbReference type="PROSITE" id="PS50878">
    <property type="entry name" value="RT_POL"/>
    <property type="match status" value="1"/>
</dbReference>
<dbReference type="InterPro" id="IPR017853">
    <property type="entry name" value="GH"/>
</dbReference>
<feature type="signal peptide" evidence="12">
    <location>
        <begin position="1"/>
        <end position="21"/>
    </location>
</feature>
<dbReference type="Proteomes" id="UP001333110">
    <property type="component" value="Unassembled WGS sequence"/>
</dbReference>
<dbReference type="SUPFAM" id="SSF56672">
    <property type="entry name" value="DNA/RNA polymerases"/>
    <property type="match status" value="1"/>
</dbReference>
<reference evidence="14 15" key="1">
    <citation type="journal article" date="2023" name="J. Hered.">
        <title>Chromosome-level genome of the wood stork (Mycteria americana) provides insight into avian chromosome evolution.</title>
        <authorList>
            <person name="Flamio R. Jr."/>
            <person name="Ramstad K.M."/>
        </authorList>
    </citation>
    <scope>NUCLEOTIDE SEQUENCE [LARGE SCALE GENOMIC DNA]</scope>
    <source>
        <strain evidence="14">JAX WOST 10</strain>
    </source>
</reference>
<keyword evidence="7" id="KW-1015">Disulfide bond</keyword>
<dbReference type="Pfam" id="PF00078">
    <property type="entry name" value="RVT_1"/>
    <property type="match status" value="1"/>
</dbReference>
<evidence type="ECO:0000259" key="13">
    <source>
        <dbReference type="PROSITE" id="PS50878"/>
    </source>
</evidence>
<dbReference type="AlphaFoldDB" id="A0AAN7S547"/>
<keyword evidence="3" id="KW-0964">Secreted</keyword>
<comment type="subcellular location">
    <subcellularLocation>
        <location evidence="1">Secreted</location>
    </subcellularLocation>
</comment>
<dbReference type="GO" id="GO:0060055">
    <property type="term" value="P:angiogenesis involved in wound healing"/>
    <property type="evidence" value="ECO:0007669"/>
    <property type="project" value="TreeGrafter"/>
</dbReference>
<evidence type="ECO:0000256" key="4">
    <source>
        <dbReference type="ARBA" id="ARBA00022729"/>
    </source>
</evidence>
<comment type="similarity">
    <text evidence="2">Belongs to the glycosyl hydrolase 79 family.</text>
</comment>
<dbReference type="PANTHER" id="PTHR46145">
    <property type="entry name" value="HEPARANASE"/>
    <property type="match status" value="1"/>
</dbReference>
<dbReference type="Pfam" id="PF03662">
    <property type="entry name" value="Glyco_hydro_79n"/>
    <property type="match status" value="1"/>
</dbReference>
<dbReference type="CDD" id="cd01650">
    <property type="entry name" value="RT_nLTR_like"/>
    <property type="match status" value="1"/>
</dbReference>
<dbReference type="InterPro" id="IPR005199">
    <property type="entry name" value="Glyco_hydro_79"/>
</dbReference>
<dbReference type="Gene3D" id="3.20.20.80">
    <property type="entry name" value="Glycosidases"/>
    <property type="match status" value="1"/>
</dbReference>
<dbReference type="PANTHER" id="PTHR46145:SF3">
    <property type="entry name" value="HEPARANASE"/>
    <property type="match status" value="1"/>
</dbReference>
<evidence type="ECO:0000256" key="2">
    <source>
        <dbReference type="ARBA" id="ARBA00009800"/>
    </source>
</evidence>
<comment type="catalytic activity">
    <reaction evidence="9">
        <text>endohydrolysis of (1-&gt;4)-beta-D-glycosidic bonds of heparan sulfate chains in heparan sulfate proteoglycan.</text>
        <dbReference type="EC" id="3.2.1.166"/>
    </reaction>
</comment>
<feature type="domain" description="Reverse transcriptase" evidence="13">
    <location>
        <begin position="89"/>
        <end position="344"/>
    </location>
</feature>
<keyword evidence="4 12" id="KW-0732">Signal</keyword>
<evidence type="ECO:0000256" key="11">
    <source>
        <dbReference type="ARBA" id="ARBA00040414"/>
    </source>
</evidence>
<protein>
    <recommendedName>
        <fullName evidence="11">Heparanase</fullName>
        <ecNumber evidence="10">3.2.1.166</ecNumber>
    </recommendedName>
</protein>
<feature type="chain" id="PRO_5042901905" description="Heparanase" evidence="12">
    <location>
        <begin position="22"/>
        <end position="1030"/>
    </location>
</feature>
<organism evidence="14 15">
    <name type="scientific">Mycteria americana</name>
    <name type="common">Wood stork</name>
    <dbReference type="NCBI Taxonomy" id="33587"/>
    <lineage>
        <taxon>Eukaryota</taxon>
        <taxon>Metazoa</taxon>
        <taxon>Chordata</taxon>
        <taxon>Craniata</taxon>
        <taxon>Vertebrata</taxon>
        <taxon>Euteleostomi</taxon>
        <taxon>Archelosauria</taxon>
        <taxon>Archosauria</taxon>
        <taxon>Dinosauria</taxon>
        <taxon>Saurischia</taxon>
        <taxon>Theropoda</taxon>
        <taxon>Coelurosauria</taxon>
        <taxon>Aves</taxon>
        <taxon>Neognathae</taxon>
        <taxon>Neoaves</taxon>
        <taxon>Aequornithes</taxon>
        <taxon>Ciconiiformes</taxon>
        <taxon>Ciconiidae</taxon>
        <taxon>Mycteria</taxon>
    </lineage>
</organism>
<gene>
    <name evidence="14" type="ORF">QYF61_016599</name>
</gene>
<evidence type="ECO:0000256" key="7">
    <source>
        <dbReference type="ARBA" id="ARBA00023157"/>
    </source>
</evidence>
<evidence type="ECO:0000256" key="12">
    <source>
        <dbReference type="SAM" id="SignalP"/>
    </source>
</evidence>
<evidence type="ECO:0000256" key="1">
    <source>
        <dbReference type="ARBA" id="ARBA00004613"/>
    </source>
</evidence>